<evidence type="ECO:0000313" key="3">
    <source>
        <dbReference type="Proteomes" id="UP000253410"/>
    </source>
</evidence>
<evidence type="ECO:0000256" key="1">
    <source>
        <dbReference type="SAM" id="SignalP"/>
    </source>
</evidence>
<protein>
    <submittedName>
        <fullName evidence="2">Uncharacterized protein</fullName>
    </submittedName>
</protein>
<evidence type="ECO:0000313" key="2">
    <source>
        <dbReference type="EMBL" id="RBL89351.1"/>
    </source>
</evidence>
<feature type="signal peptide" evidence="1">
    <location>
        <begin position="1"/>
        <end position="22"/>
    </location>
</feature>
<reference evidence="2 3" key="1">
    <citation type="submission" date="2018-05" db="EMBL/GenBank/DDBJ databases">
        <title>Chitinophaga sp. K3CV102501T nov., isolated from isolated from a monsoon evergreen broad-leaved forest soil.</title>
        <authorList>
            <person name="Lv Y."/>
        </authorList>
    </citation>
    <scope>NUCLEOTIDE SEQUENCE [LARGE SCALE GENOMIC DNA]</scope>
    <source>
        <strain evidence="2 3">GDMCC 1.1325</strain>
    </source>
</reference>
<accession>A0A365XTK7</accession>
<keyword evidence="3" id="KW-1185">Reference proteome</keyword>
<feature type="chain" id="PRO_5016850156" evidence="1">
    <location>
        <begin position="23"/>
        <end position="80"/>
    </location>
</feature>
<sequence>MKRAKLLLLAVALAAVGGAVTAAKSTPAQKIYTSNIPTFWPFCVQINATLEPNSNRIGEAYATEIPAGPCSVFTEFYQAL</sequence>
<dbReference type="AlphaFoldDB" id="A0A365XTK7"/>
<comment type="caution">
    <text evidence="2">The sequence shown here is derived from an EMBL/GenBank/DDBJ whole genome shotgun (WGS) entry which is preliminary data.</text>
</comment>
<organism evidence="2 3">
    <name type="scientific">Chitinophaga flava</name>
    <dbReference type="NCBI Taxonomy" id="2259036"/>
    <lineage>
        <taxon>Bacteria</taxon>
        <taxon>Pseudomonadati</taxon>
        <taxon>Bacteroidota</taxon>
        <taxon>Chitinophagia</taxon>
        <taxon>Chitinophagales</taxon>
        <taxon>Chitinophagaceae</taxon>
        <taxon>Chitinophaga</taxon>
    </lineage>
</organism>
<name>A0A365XTK7_9BACT</name>
<proteinExistence type="predicted"/>
<gene>
    <name evidence="2" type="ORF">DF182_22790</name>
</gene>
<dbReference type="EMBL" id="QFFJ01000002">
    <property type="protein sequence ID" value="RBL89351.1"/>
    <property type="molecule type" value="Genomic_DNA"/>
</dbReference>
<dbReference type="RefSeq" id="WP_147243513.1">
    <property type="nucleotide sequence ID" value="NZ_QFFJ01000002.1"/>
</dbReference>
<dbReference type="Proteomes" id="UP000253410">
    <property type="component" value="Unassembled WGS sequence"/>
</dbReference>
<keyword evidence="1" id="KW-0732">Signal</keyword>